<reference evidence="2 3" key="1">
    <citation type="submission" date="2020-04" db="EMBL/GenBank/DDBJ databases">
        <authorList>
            <person name="Wallbank WR R."/>
            <person name="Pardo Diaz C."/>
            <person name="Kozak K."/>
            <person name="Martin S."/>
            <person name="Jiggins C."/>
            <person name="Moest M."/>
            <person name="Warren A I."/>
            <person name="Byers J.R.P. K."/>
            <person name="Montejo-Kovacevich G."/>
            <person name="Yen C E."/>
        </authorList>
    </citation>
    <scope>NUCLEOTIDE SEQUENCE [LARGE SCALE GENOMIC DNA]</scope>
</reference>
<dbReference type="EMBL" id="CADEBC010000561">
    <property type="protein sequence ID" value="CAB3253886.1"/>
    <property type="molecule type" value="Genomic_DNA"/>
</dbReference>
<evidence type="ECO:0000313" key="3">
    <source>
        <dbReference type="Proteomes" id="UP000494106"/>
    </source>
</evidence>
<feature type="compositionally biased region" description="Polar residues" evidence="1">
    <location>
        <begin position="178"/>
        <end position="192"/>
    </location>
</feature>
<dbReference type="AlphaFoldDB" id="A0A8S1B330"/>
<feature type="region of interest" description="Disordered" evidence="1">
    <location>
        <begin position="99"/>
        <end position="128"/>
    </location>
</feature>
<protein>
    <submittedName>
        <fullName evidence="2">Uncharacterized protein</fullName>
    </submittedName>
</protein>
<comment type="caution">
    <text evidence="2">The sequence shown here is derived from an EMBL/GenBank/DDBJ whole genome shotgun (WGS) entry which is preliminary data.</text>
</comment>
<feature type="region of interest" description="Disordered" evidence="1">
    <location>
        <begin position="1"/>
        <end position="76"/>
    </location>
</feature>
<evidence type="ECO:0000313" key="2">
    <source>
        <dbReference type="EMBL" id="CAB3253886.1"/>
    </source>
</evidence>
<evidence type="ECO:0000256" key="1">
    <source>
        <dbReference type="SAM" id="MobiDB-lite"/>
    </source>
</evidence>
<keyword evidence="3" id="KW-1185">Reference proteome</keyword>
<proteinExistence type="predicted"/>
<sequence>MRSSQRATAARLEASSSRRRDTSGEALAYSKLPPPPKLPALIACELNRRSVSRPSPSDRSRSSEATRLSGVSSWKSSTLLPATSCSTVAQTACAACSSCSSARGSSVRGGARGPEPALDVEAHSEPSPLPLECTAGGVAARASLSFLSGGSADVRSSARLVPQSSGPPSSRPPPSSSAIKTQHILTLDNISD</sequence>
<name>A0A8S1B330_ARCPL</name>
<feature type="compositionally biased region" description="Polar residues" evidence="1">
    <location>
        <begin position="65"/>
        <end position="76"/>
    </location>
</feature>
<feature type="compositionally biased region" description="Low complexity" evidence="1">
    <location>
        <begin position="99"/>
        <end position="109"/>
    </location>
</feature>
<feature type="region of interest" description="Disordered" evidence="1">
    <location>
        <begin position="155"/>
        <end position="192"/>
    </location>
</feature>
<gene>
    <name evidence="2" type="ORF">APLA_LOCUS14329</name>
</gene>
<organism evidence="2 3">
    <name type="scientific">Arctia plantaginis</name>
    <name type="common">Wood tiger moth</name>
    <name type="synonym">Phalaena plantaginis</name>
    <dbReference type="NCBI Taxonomy" id="874455"/>
    <lineage>
        <taxon>Eukaryota</taxon>
        <taxon>Metazoa</taxon>
        <taxon>Ecdysozoa</taxon>
        <taxon>Arthropoda</taxon>
        <taxon>Hexapoda</taxon>
        <taxon>Insecta</taxon>
        <taxon>Pterygota</taxon>
        <taxon>Neoptera</taxon>
        <taxon>Endopterygota</taxon>
        <taxon>Lepidoptera</taxon>
        <taxon>Glossata</taxon>
        <taxon>Ditrysia</taxon>
        <taxon>Noctuoidea</taxon>
        <taxon>Erebidae</taxon>
        <taxon>Arctiinae</taxon>
        <taxon>Arctia</taxon>
    </lineage>
</organism>
<accession>A0A8S1B330</accession>
<feature type="compositionally biased region" description="Low complexity" evidence="1">
    <location>
        <begin position="1"/>
        <end position="15"/>
    </location>
</feature>
<dbReference type="Proteomes" id="UP000494106">
    <property type="component" value="Unassembled WGS sequence"/>
</dbReference>